<sequence>MSMVTRNVFRRVLKLARSWPTLVGDFDSPLSDKTQEEVEYIKGEAALFRLEANRKMTDPEEIQAQLRSAMDRMDIAEHYKIPYPKAHHNATGSVDARVENSAKDAFNQQDLL</sequence>
<proteinExistence type="inferred from homology"/>
<dbReference type="GO" id="GO:0005739">
    <property type="term" value="C:mitochondrion"/>
    <property type="evidence" value="ECO:0007669"/>
    <property type="project" value="TreeGrafter"/>
</dbReference>
<dbReference type="InterPro" id="IPR045294">
    <property type="entry name" value="Complex1_LYR_LYRM1"/>
</dbReference>
<evidence type="ECO:0000256" key="2">
    <source>
        <dbReference type="SAM" id="MobiDB-lite"/>
    </source>
</evidence>
<accession>A0A6U2I0Q7</accession>
<dbReference type="CDD" id="cd20261">
    <property type="entry name" value="Complex1_LYR_LYRM1"/>
    <property type="match status" value="1"/>
</dbReference>
<dbReference type="EMBL" id="HBFK01017213">
    <property type="protein sequence ID" value="CAD8744138.1"/>
    <property type="molecule type" value="Transcribed_RNA"/>
</dbReference>
<dbReference type="PANTHER" id="PTHR14273:SF0">
    <property type="entry name" value="LYR MOTIF-CONTAINING PROTEIN 1"/>
    <property type="match status" value="1"/>
</dbReference>
<feature type="region of interest" description="Disordered" evidence="2">
    <location>
        <begin position="86"/>
        <end position="112"/>
    </location>
</feature>
<name>A0A6U2I0Q7_HEMAN</name>
<evidence type="ECO:0000256" key="1">
    <source>
        <dbReference type="ARBA" id="ARBA00009508"/>
    </source>
</evidence>
<protein>
    <submittedName>
        <fullName evidence="3">Uncharacterized protein</fullName>
    </submittedName>
</protein>
<reference evidence="3" key="1">
    <citation type="submission" date="2021-01" db="EMBL/GenBank/DDBJ databases">
        <authorList>
            <person name="Corre E."/>
            <person name="Pelletier E."/>
            <person name="Niang G."/>
            <person name="Scheremetjew M."/>
            <person name="Finn R."/>
            <person name="Kale V."/>
            <person name="Holt S."/>
            <person name="Cochrane G."/>
            <person name="Meng A."/>
            <person name="Brown T."/>
            <person name="Cohen L."/>
        </authorList>
    </citation>
    <scope>NUCLEOTIDE SEQUENCE</scope>
    <source>
        <strain evidence="3">CCMP441</strain>
        <strain evidence="4">CCMP644</strain>
    </source>
</reference>
<dbReference type="EMBL" id="HBFX01022123">
    <property type="protein sequence ID" value="CAD8958960.1"/>
    <property type="molecule type" value="Transcribed_RNA"/>
</dbReference>
<evidence type="ECO:0000313" key="4">
    <source>
        <dbReference type="EMBL" id="CAD8958960.1"/>
    </source>
</evidence>
<gene>
    <name evidence="4" type="ORF">HAND00432_LOCUS13499</name>
    <name evidence="3" type="ORF">HAND1043_LOCUS10633</name>
</gene>
<dbReference type="InterPro" id="IPR040330">
    <property type="entry name" value="LYRM1"/>
</dbReference>
<organism evidence="3">
    <name type="scientific">Hemiselmis andersenii</name>
    <name type="common">Cryptophyte alga</name>
    <dbReference type="NCBI Taxonomy" id="464988"/>
    <lineage>
        <taxon>Eukaryota</taxon>
        <taxon>Cryptophyceae</taxon>
        <taxon>Cryptomonadales</taxon>
        <taxon>Hemiselmidaceae</taxon>
        <taxon>Hemiselmis</taxon>
    </lineage>
</organism>
<dbReference type="PANTHER" id="PTHR14273">
    <property type="entry name" value="LYR MOTIF-CONTAINING PROTEIN 1"/>
    <property type="match status" value="1"/>
</dbReference>
<evidence type="ECO:0000313" key="3">
    <source>
        <dbReference type="EMBL" id="CAD8744138.1"/>
    </source>
</evidence>
<dbReference type="AlphaFoldDB" id="A0A6U2I0Q7"/>
<comment type="similarity">
    <text evidence="1">Belongs to the complex I LYR family.</text>
</comment>